<evidence type="ECO:0000259" key="4">
    <source>
        <dbReference type="PROSITE" id="PS50932"/>
    </source>
</evidence>
<dbReference type="GO" id="GO:0000976">
    <property type="term" value="F:transcription cis-regulatory region binding"/>
    <property type="evidence" value="ECO:0007669"/>
    <property type="project" value="TreeGrafter"/>
</dbReference>
<dbReference type="InterPro" id="IPR000843">
    <property type="entry name" value="HTH_LacI"/>
</dbReference>
<dbReference type="Proteomes" id="UP001164706">
    <property type="component" value="Chromosome"/>
</dbReference>
<dbReference type="GO" id="GO:0003700">
    <property type="term" value="F:DNA-binding transcription factor activity"/>
    <property type="evidence" value="ECO:0007669"/>
    <property type="project" value="TreeGrafter"/>
</dbReference>
<proteinExistence type="predicted"/>
<keyword evidence="3" id="KW-0804">Transcription</keyword>
<dbReference type="Pfam" id="PF00356">
    <property type="entry name" value="LacI"/>
    <property type="match status" value="1"/>
</dbReference>
<dbReference type="SUPFAM" id="SSF47413">
    <property type="entry name" value="lambda repressor-like DNA-binding domains"/>
    <property type="match status" value="1"/>
</dbReference>
<dbReference type="AlphaFoldDB" id="A0A9E8S9Y7"/>
<evidence type="ECO:0000256" key="3">
    <source>
        <dbReference type="ARBA" id="ARBA00023163"/>
    </source>
</evidence>
<sequence length="347" mass="37245">MSILADVARIAGVSKSTASRALSGRGYVSDDTRHRVEAAAAELGYVVSTAAASLVTGRTRNVGVVIPYINRWYFGEVLEGIESALIRAGYDLTLYRLSTDIDLRRRVFDYFLVRKRVDAVISVAIALSQHEVQMLEALGKPLVGIGGRIEGIPSLSIDDVETARLATEHLLSLGHRRIMHIGGDQNEQMDFRVHSQRYVGFRRALDAAGVGIEDDFRDADFSIQGGYAAGLAVLGDPRTRPTAIFAGCDEIAIGIMTAARQLGIAIPAELSIIGVDGHPLAEMHGLTTLTQNPGDQGRRAVEMLLAQLEGAPATESVAAPTEHLVLPTTLTVRTSTAVRREPAAARV</sequence>
<gene>
    <name evidence="5" type="ORF">OVN18_03165</name>
</gene>
<evidence type="ECO:0000313" key="5">
    <source>
        <dbReference type="EMBL" id="WAB82026.1"/>
    </source>
</evidence>
<dbReference type="CDD" id="cd06267">
    <property type="entry name" value="PBP1_LacI_sugar_binding-like"/>
    <property type="match status" value="1"/>
</dbReference>
<evidence type="ECO:0000256" key="2">
    <source>
        <dbReference type="ARBA" id="ARBA00023125"/>
    </source>
</evidence>
<evidence type="ECO:0000256" key="1">
    <source>
        <dbReference type="ARBA" id="ARBA00023015"/>
    </source>
</evidence>
<dbReference type="Gene3D" id="3.40.50.2300">
    <property type="match status" value="2"/>
</dbReference>
<dbReference type="KEGG" id="mdb:OVN18_03165"/>
<dbReference type="CDD" id="cd01392">
    <property type="entry name" value="HTH_LacI"/>
    <property type="match status" value="1"/>
</dbReference>
<dbReference type="PROSITE" id="PS00356">
    <property type="entry name" value="HTH_LACI_1"/>
    <property type="match status" value="1"/>
</dbReference>
<keyword evidence="1" id="KW-0805">Transcription regulation</keyword>
<dbReference type="RefSeq" id="WP_267781859.1">
    <property type="nucleotide sequence ID" value="NZ_CP113089.1"/>
</dbReference>
<dbReference type="Pfam" id="PF13377">
    <property type="entry name" value="Peripla_BP_3"/>
    <property type="match status" value="1"/>
</dbReference>
<dbReference type="SMART" id="SM00354">
    <property type="entry name" value="HTH_LACI"/>
    <property type="match status" value="1"/>
</dbReference>
<dbReference type="PANTHER" id="PTHR30146:SF109">
    <property type="entry name" value="HTH-TYPE TRANSCRIPTIONAL REGULATOR GALS"/>
    <property type="match status" value="1"/>
</dbReference>
<evidence type="ECO:0000313" key="6">
    <source>
        <dbReference type="Proteomes" id="UP001164706"/>
    </source>
</evidence>
<dbReference type="InterPro" id="IPR028082">
    <property type="entry name" value="Peripla_BP_I"/>
</dbReference>
<name>A0A9E8S9Y7_9MICO</name>
<dbReference type="InterPro" id="IPR010982">
    <property type="entry name" value="Lambda_DNA-bd_dom_sf"/>
</dbReference>
<protein>
    <submittedName>
        <fullName evidence="5">LacI family DNA-binding transcriptional regulator</fullName>
    </submittedName>
</protein>
<dbReference type="Gene3D" id="1.10.260.40">
    <property type="entry name" value="lambda repressor-like DNA-binding domains"/>
    <property type="match status" value="1"/>
</dbReference>
<dbReference type="SUPFAM" id="SSF53822">
    <property type="entry name" value="Periplasmic binding protein-like I"/>
    <property type="match status" value="1"/>
</dbReference>
<dbReference type="InterPro" id="IPR046335">
    <property type="entry name" value="LacI/GalR-like_sensor"/>
</dbReference>
<accession>A0A9E8S9Y7</accession>
<dbReference type="PANTHER" id="PTHR30146">
    <property type="entry name" value="LACI-RELATED TRANSCRIPTIONAL REPRESSOR"/>
    <property type="match status" value="1"/>
</dbReference>
<keyword evidence="2 5" id="KW-0238">DNA-binding</keyword>
<dbReference type="PROSITE" id="PS50932">
    <property type="entry name" value="HTH_LACI_2"/>
    <property type="match status" value="1"/>
</dbReference>
<organism evidence="5 6">
    <name type="scientific">Microcella daejeonensis</name>
    <dbReference type="NCBI Taxonomy" id="2994971"/>
    <lineage>
        <taxon>Bacteria</taxon>
        <taxon>Bacillati</taxon>
        <taxon>Actinomycetota</taxon>
        <taxon>Actinomycetes</taxon>
        <taxon>Micrococcales</taxon>
        <taxon>Microbacteriaceae</taxon>
        <taxon>Microcella</taxon>
    </lineage>
</organism>
<keyword evidence="6" id="KW-1185">Reference proteome</keyword>
<feature type="domain" description="HTH lacI-type" evidence="4">
    <location>
        <begin position="1"/>
        <end position="56"/>
    </location>
</feature>
<reference evidence="5" key="1">
    <citation type="submission" date="2022-11" db="EMBL/GenBank/DDBJ databases">
        <title>Description of Microcella daejonensis nov. sp, isolated from riverside soil.</title>
        <authorList>
            <person name="Molina K.M."/>
            <person name="Kim S.B."/>
        </authorList>
    </citation>
    <scope>NUCLEOTIDE SEQUENCE</scope>
    <source>
        <strain evidence="5">MMS21-STM12</strain>
    </source>
</reference>
<dbReference type="EMBL" id="CP113089">
    <property type="protein sequence ID" value="WAB82026.1"/>
    <property type="molecule type" value="Genomic_DNA"/>
</dbReference>